<evidence type="ECO:0000256" key="2">
    <source>
        <dbReference type="ARBA" id="ARBA00022692"/>
    </source>
</evidence>
<dbReference type="PANTHER" id="PTHR23501:SF154">
    <property type="entry name" value="MULTIDRUG-EFFLUX TRANSPORTER RV1634-RELATED"/>
    <property type="match status" value="1"/>
</dbReference>
<feature type="transmembrane region" description="Helical" evidence="5">
    <location>
        <begin position="289"/>
        <end position="307"/>
    </location>
</feature>
<dbReference type="STRING" id="399497.BW733_13600"/>
<reference evidence="7 8" key="1">
    <citation type="journal article" date="2008" name="Int. J. Syst. Evol. Microbiol.">
        <title>Tessaracoccus flavescens sp. nov., isolated from marine sediment.</title>
        <authorList>
            <person name="Lee D.W."/>
            <person name="Lee S.D."/>
        </authorList>
    </citation>
    <scope>NUCLEOTIDE SEQUENCE [LARGE SCALE GENOMIC DNA]</scope>
    <source>
        <strain evidence="7 8">SST-39T</strain>
    </source>
</reference>
<feature type="transmembrane region" description="Helical" evidence="5">
    <location>
        <begin position="7"/>
        <end position="31"/>
    </location>
</feature>
<dbReference type="SUPFAM" id="SSF103473">
    <property type="entry name" value="MFS general substrate transporter"/>
    <property type="match status" value="1"/>
</dbReference>
<keyword evidence="2 5" id="KW-0812">Transmembrane</keyword>
<proteinExistence type="predicted"/>
<dbReference type="EMBL" id="CP019607">
    <property type="protein sequence ID" value="AQP51706.1"/>
    <property type="molecule type" value="Genomic_DNA"/>
</dbReference>
<evidence type="ECO:0000313" key="7">
    <source>
        <dbReference type="EMBL" id="AQP51706.1"/>
    </source>
</evidence>
<evidence type="ECO:0000256" key="1">
    <source>
        <dbReference type="ARBA" id="ARBA00004651"/>
    </source>
</evidence>
<gene>
    <name evidence="7" type="ORF">BW733_13600</name>
</gene>
<feature type="transmembrane region" description="Helical" evidence="5">
    <location>
        <begin position="132"/>
        <end position="151"/>
    </location>
</feature>
<feature type="transmembrane region" description="Helical" evidence="5">
    <location>
        <begin position="347"/>
        <end position="372"/>
    </location>
</feature>
<dbReference type="Gene3D" id="1.20.1250.20">
    <property type="entry name" value="MFS general substrate transporter like domains"/>
    <property type="match status" value="2"/>
</dbReference>
<evidence type="ECO:0000256" key="5">
    <source>
        <dbReference type="SAM" id="Phobius"/>
    </source>
</evidence>
<dbReference type="KEGG" id="tfa:BW733_13600"/>
<name>A0A1Q2CZX7_9ACTN</name>
<dbReference type="InterPro" id="IPR011701">
    <property type="entry name" value="MFS"/>
</dbReference>
<feature type="transmembrane region" description="Helical" evidence="5">
    <location>
        <begin position="157"/>
        <end position="178"/>
    </location>
</feature>
<dbReference type="RefSeq" id="WP_077351263.1">
    <property type="nucleotide sequence ID" value="NZ_CP019607.1"/>
</dbReference>
<dbReference type="PROSITE" id="PS50850">
    <property type="entry name" value="MFS"/>
    <property type="match status" value="1"/>
</dbReference>
<keyword evidence="8" id="KW-1185">Reference proteome</keyword>
<dbReference type="InterPro" id="IPR036259">
    <property type="entry name" value="MFS_trans_sf"/>
</dbReference>
<feature type="transmembrane region" description="Helical" evidence="5">
    <location>
        <begin position="43"/>
        <end position="63"/>
    </location>
</feature>
<accession>A0A1Q2CZX7</accession>
<evidence type="ECO:0000256" key="3">
    <source>
        <dbReference type="ARBA" id="ARBA00022989"/>
    </source>
</evidence>
<sequence>MDGSRRGALIVGIMLSVFTVAFQSIGLATALPTMMNHFDAAHLYPWAFTTMVSGMLLATILTGRIADLRGPAPPMYLGFALFAVGLVLGWQAPSVWVVLLARLVQGLGAGALNLTLSVVVAHGFPPRDRPRAMALVSFCWLLPAFVGPPFAAWLTHYSWRLVFASMIPLVVVALLITLPGVRHVQTRFEQGEDEVPPVAVWPTAAVTLAPSLILLAGQGLGVWSVVCAVAGVLVLGWGLLRILAPAARGFGPGVPSVVLSRAIQAGSFFAAETILLVTLQDLRGYTTFQVGWALTVGSIGWTIGSWLQSQSWMRIDRDTYVTLGAAFSTTGIAGLAAFAWIDQLPIYFALGAWIFAGIGMGLTMPSSSVAVMSLSSRYEQGRNQSSMQVAESVGNSVVTALAGGIYTALLAVPPQRLSYAAALTATLVVAACAIVISRRIGRIPNELLEPAQG</sequence>
<dbReference type="OrthoDB" id="9778875at2"/>
<feature type="transmembrane region" description="Helical" evidence="5">
    <location>
        <begin position="198"/>
        <end position="216"/>
    </location>
</feature>
<comment type="subcellular location">
    <subcellularLocation>
        <location evidence="1">Cell membrane</location>
        <topology evidence="1">Multi-pass membrane protein</topology>
    </subcellularLocation>
</comment>
<dbReference type="InterPro" id="IPR020846">
    <property type="entry name" value="MFS_dom"/>
</dbReference>
<organism evidence="7 8">
    <name type="scientific">Tessaracoccus flavescens</name>
    <dbReference type="NCBI Taxonomy" id="399497"/>
    <lineage>
        <taxon>Bacteria</taxon>
        <taxon>Bacillati</taxon>
        <taxon>Actinomycetota</taxon>
        <taxon>Actinomycetes</taxon>
        <taxon>Propionibacteriales</taxon>
        <taxon>Propionibacteriaceae</taxon>
        <taxon>Tessaracoccus</taxon>
    </lineage>
</organism>
<feature type="transmembrane region" description="Helical" evidence="5">
    <location>
        <begin position="319"/>
        <end position="341"/>
    </location>
</feature>
<evidence type="ECO:0000256" key="4">
    <source>
        <dbReference type="ARBA" id="ARBA00023136"/>
    </source>
</evidence>
<feature type="transmembrane region" description="Helical" evidence="5">
    <location>
        <begin position="75"/>
        <end position="93"/>
    </location>
</feature>
<feature type="transmembrane region" description="Helical" evidence="5">
    <location>
        <begin position="417"/>
        <end position="436"/>
    </location>
</feature>
<keyword evidence="4 5" id="KW-0472">Membrane</keyword>
<feature type="domain" description="Major facilitator superfamily (MFS) profile" evidence="6">
    <location>
        <begin position="9"/>
        <end position="448"/>
    </location>
</feature>
<feature type="transmembrane region" description="Helical" evidence="5">
    <location>
        <begin position="222"/>
        <end position="244"/>
    </location>
</feature>
<dbReference type="Proteomes" id="UP000188235">
    <property type="component" value="Chromosome"/>
</dbReference>
<dbReference type="GO" id="GO:0022857">
    <property type="term" value="F:transmembrane transporter activity"/>
    <property type="evidence" value="ECO:0007669"/>
    <property type="project" value="InterPro"/>
</dbReference>
<feature type="transmembrane region" description="Helical" evidence="5">
    <location>
        <begin position="393"/>
        <end position="411"/>
    </location>
</feature>
<keyword evidence="3 5" id="KW-1133">Transmembrane helix</keyword>
<dbReference type="PANTHER" id="PTHR23501">
    <property type="entry name" value="MAJOR FACILITATOR SUPERFAMILY"/>
    <property type="match status" value="1"/>
</dbReference>
<evidence type="ECO:0000313" key="8">
    <source>
        <dbReference type="Proteomes" id="UP000188235"/>
    </source>
</evidence>
<dbReference type="GO" id="GO:0005886">
    <property type="term" value="C:plasma membrane"/>
    <property type="evidence" value="ECO:0007669"/>
    <property type="project" value="UniProtKB-SubCell"/>
</dbReference>
<evidence type="ECO:0000259" key="6">
    <source>
        <dbReference type="PROSITE" id="PS50850"/>
    </source>
</evidence>
<dbReference type="Pfam" id="PF07690">
    <property type="entry name" value="MFS_1"/>
    <property type="match status" value="1"/>
</dbReference>
<protein>
    <recommendedName>
        <fullName evidence="6">Major facilitator superfamily (MFS) profile domain-containing protein</fullName>
    </recommendedName>
</protein>
<dbReference type="AlphaFoldDB" id="A0A1Q2CZX7"/>